<dbReference type="Gene3D" id="1.10.10.60">
    <property type="entry name" value="Homeodomain-like"/>
    <property type="match status" value="1"/>
</dbReference>
<dbReference type="InterPro" id="IPR036271">
    <property type="entry name" value="Tet_transcr_reg_TetR-rel_C_sf"/>
</dbReference>
<keyword evidence="6" id="KW-0812">Transmembrane</keyword>
<evidence type="ECO:0000256" key="2">
    <source>
        <dbReference type="ARBA" id="ARBA00023125"/>
    </source>
</evidence>
<keyword evidence="6" id="KW-1133">Transmembrane helix</keyword>
<reference evidence="8 9" key="1">
    <citation type="submission" date="2020-08" db="EMBL/GenBank/DDBJ databases">
        <title>Genomic Encyclopedia of Type Strains, Phase IV (KMG-V): Genome sequencing to study the core and pangenomes of soil and plant-associated prokaryotes.</title>
        <authorList>
            <person name="Whitman W."/>
        </authorList>
    </citation>
    <scope>NUCLEOTIDE SEQUENCE [LARGE SCALE GENOMIC DNA]</scope>
    <source>
        <strain evidence="8 9">M8US30</strain>
    </source>
</reference>
<dbReference type="InterPro" id="IPR009057">
    <property type="entry name" value="Homeodomain-like_sf"/>
</dbReference>
<evidence type="ECO:0000256" key="6">
    <source>
        <dbReference type="SAM" id="Phobius"/>
    </source>
</evidence>
<dbReference type="Gene3D" id="1.10.357.10">
    <property type="entry name" value="Tetracycline Repressor, domain 2"/>
    <property type="match status" value="1"/>
</dbReference>
<keyword evidence="1" id="KW-0805">Transcription regulation</keyword>
<dbReference type="AlphaFoldDB" id="A0A7W8J888"/>
<dbReference type="SUPFAM" id="SSF46689">
    <property type="entry name" value="Homeodomain-like"/>
    <property type="match status" value="1"/>
</dbReference>
<dbReference type="Proteomes" id="UP000569092">
    <property type="component" value="Unassembled WGS sequence"/>
</dbReference>
<evidence type="ECO:0000256" key="1">
    <source>
        <dbReference type="ARBA" id="ARBA00023015"/>
    </source>
</evidence>
<name>A0A7W8J888_9BACT</name>
<feature type="transmembrane region" description="Helical" evidence="6">
    <location>
        <begin position="151"/>
        <end position="168"/>
    </location>
</feature>
<keyword evidence="6" id="KW-0472">Membrane</keyword>
<organism evidence="8 9">
    <name type="scientific">Tunturiibacter lichenicola</name>
    <dbReference type="NCBI Taxonomy" id="2051959"/>
    <lineage>
        <taxon>Bacteria</taxon>
        <taxon>Pseudomonadati</taxon>
        <taxon>Acidobacteriota</taxon>
        <taxon>Terriglobia</taxon>
        <taxon>Terriglobales</taxon>
        <taxon>Acidobacteriaceae</taxon>
        <taxon>Tunturiibacter</taxon>
    </lineage>
</organism>
<dbReference type="SUPFAM" id="SSF48498">
    <property type="entry name" value="Tetracyclin repressor-like, C-terminal domain"/>
    <property type="match status" value="1"/>
</dbReference>
<evidence type="ECO:0000256" key="3">
    <source>
        <dbReference type="ARBA" id="ARBA00023163"/>
    </source>
</evidence>
<proteinExistence type="predicted"/>
<dbReference type="InterPro" id="IPR001647">
    <property type="entry name" value="HTH_TetR"/>
</dbReference>
<sequence>MRVSRTKAAENRERILDVATRLFRERGIDGIGVADLMKSAGLTHGGFYGHFKSKDDLVAQACGRAVVRMRDNWIRTMDHSSDPLETLVNEYLVTKHRDNAGRGCPIAALGSEIARQGSVTRHTVTEELKPFINYLSEIVQGRSTSLRRERAIALYASLVGAVVIARVVDDLEFSQEALTAVAKAIQSKGAKRNAPAPRTPTPRTKKRTVSRAPRETKA</sequence>
<accession>A0A7W8J888</accession>
<dbReference type="PRINTS" id="PR00455">
    <property type="entry name" value="HTHTETR"/>
</dbReference>
<dbReference type="EMBL" id="JACHDZ010000003">
    <property type="protein sequence ID" value="MBB5344452.1"/>
    <property type="molecule type" value="Genomic_DNA"/>
</dbReference>
<comment type="caution">
    <text evidence="8">The sequence shown here is derived from an EMBL/GenBank/DDBJ whole genome shotgun (WGS) entry which is preliminary data.</text>
</comment>
<feature type="domain" description="HTH tetR-type" evidence="7">
    <location>
        <begin position="9"/>
        <end position="69"/>
    </location>
</feature>
<dbReference type="PROSITE" id="PS50977">
    <property type="entry name" value="HTH_TETR_2"/>
    <property type="match status" value="1"/>
</dbReference>
<protein>
    <submittedName>
        <fullName evidence="8">TetR/AcrR family transcriptional repressor of nem operon</fullName>
    </submittedName>
</protein>
<gene>
    <name evidence="8" type="ORF">HDF10_002431</name>
</gene>
<dbReference type="Pfam" id="PF00440">
    <property type="entry name" value="TetR_N"/>
    <property type="match status" value="1"/>
</dbReference>
<keyword evidence="3" id="KW-0804">Transcription</keyword>
<evidence type="ECO:0000256" key="4">
    <source>
        <dbReference type="PROSITE-ProRule" id="PRU00335"/>
    </source>
</evidence>
<evidence type="ECO:0000313" key="8">
    <source>
        <dbReference type="EMBL" id="MBB5344452.1"/>
    </source>
</evidence>
<feature type="region of interest" description="Disordered" evidence="5">
    <location>
        <begin position="185"/>
        <end position="218"/>
    </location>
</feature>
<evidence type="ECO:0000259" key="7">
    <source>
        <dbReference type="PROSITE" id="PS50977"/>
    </source>
</evidence>
<keyword evidence="2 4" id="KW-0238">DNA-binding</keyword>
<dbReference type="GO" id="GO:0003677">
    <property type="term" value="F:DNA binding"/>
    <property type="evidence" value="ECO:0007669"/>
    <property type="project" value="UniProtKB-UniRule"/>
</dbReference>
<dbReference type="PANTHER" id="PTHR47506">
    <property type="entry name" value="TRANSCRIPTIONAL REGULATORY PROTEIN"/>
    <property type="match status" value="1"/>
</dbReference>
<evidence type="ECO:0000313" key="9">
    <source>
        <dbReference type="Proteomes" id="UP000569092"/>
    </source>
</evidence>
<dbReference type="PANTHER" id="PTHR47506:SF7">
    <property type="entry name" value="TRANSCRIPTIONAL REGULATORY PROTEIN"/>
    <property type="match status" value="1"/>
</dbReference>
<feature type="DNA-binding region" description="H-T-H motif" evidence="4">
    <location>
        <begin position="32"/>
        <end position="51"/>
    </location>
</feature>
<evidence type="ECO:0000256" key="5">
    <source>
        <dbReference type="SAM" id="MobiDB-lite"/>
    </source>
</evidence>